<dbReference type="Proteomes" id="UP001596012">
    <property type="component" value="Unassembled WGS sequence"/>
</dbReference>
<dbReference type="RefSeq" id="WP_386342409.1">
    <property type="nucleotide sequence ID" value="NZ_JBHSFG010000028.1"/>
</dbReference>
<dbReference type="InterPro" id="IPR040841">
    <property type="entry name" value="Luciferase_dom"/>
</dbReference>
<feature type="region of interest" description="Disordered" evidence="1">
    <location>
        <begin position="104"/>
        <end position="134"/>
    </location>
</feature>
<accession>A0ABV8YN42</accession>
<organism evidence="3 4">
    <name type="scientific">Streptomyces xiangluensis</name>
    <dbReference type="NCBI Taxonomy" id="2665720"/>
    <lineage>
        <taxon>Bacteria</taxon>
        <taxon>Bacillati</taxon>
        <taxon>Actinomycetota</taxon>
        <taxon>Actinomycetes</taxon>
        <taxon>Kitasatosporales</taxon>
        <taxon>Streptomycetaceae</taxon>
        <taxon>Streptomyces</taxon>
    </lineage>
</organism>
<proteinExistence type="predicted"/>
<evidence type="ECO:0000313" key="4">
    <source>
        <dbReference type="Proteomes" id="UP001596012"/>
    </source>
</evidence>
<feature type="domain" description="Luciferase" evidence="2">
    <location>
        <begin position="34"/>
        <end position="97"/>
    </location>
</feature>
<protein>
    <submittedName>
        <fullName evidence="3">Luciferase family protein</fullName>
    </submittedName>
</protein>
<sequence length="152" mass="16497">MTAAHRAMALLESWPNLVSGPPKCTVGHAFASAGHEIVHFHTADSADLHLTCTAVERLLPQLRHSSAIRVRPGASWITVLLDCDADVQLLLGLVSVALKEHSDEHGEDPRLRLSPPCDWERPAELPPVPASRPGAARRMVDRLIPHGHGHGH</sequence>
<evidence type="ECO:0000256" key="1">
    <source>
        <dbReference type="SAM" id="MobiDB-lite"/>
    </source>
</evidence>
<name>A0ABV8YN42_9ACTN</name>
<evidence type="ECO:0000313" key="3">
    <source>
        <dbReference type="EMBL" id="MFC4465992.1"/>
    </source>
</evidence>
<gene>
    <name evidence="3" type="ORF">ACFPH6_15905</name>
</gene>
<reference evidence="4" key="1">
    <citation type="journal article" date="2019" name="Int. J. Syst. Evol. Microbiol.">
        <title>The Global Catalogue of Microorganisms (GCM) 10K type strain sequencing project: providing services to taxonomists for standard genome sequencing and annotation.</title>
        <authorList>
            <consortium name="The Broad Institute Genomics Platform"/>
            <consortium name="The Broad Institute Genome Sequencing Center for Infectious Disease"/>
            <person name="Wu L."/>
            <person name="Ma J."/>
        </authorList>
    </citation>
    <scope>NUCLEOTIDE SEQUENCE [LARGE SCALE GENOMIC DNA]</scope>
    <source>
        <strain evidence="4">DT43</strain>
    </source>
</reference>
<comment type="caution">
    <text evidence="3">The sequence shown here is derived from an EMBL/GenBank/DDBJ whole genome shotgun (WGS) entry which is preliminary data.</text>
</comment>
<dbReference type="Pfam" id="PF17648">
    <property type="entry name" value="Luciferase"/>
    <property type="match status" value="1"/>
</dbReference>
<evidence type="ECO:0000259" key="2">
    <source>
        <dbReference type="Pfam" id="PF17648"/>
    </source>
</evidence>
<dbReference type="EMBL" id="JBHSFG010000028">
    <property type="protein sequence ID" value="MFC4465992.1"/>
    <property type="molecule type" value="Genomic_DNA"/>
</dbReference>
<keyword evidence="4" id="KW-1185">Reference proteome</keyword>